<dbReference type="InterPro" id="IPR005029">
    <property type="entry name" value="Herpes_UL47"/>
</dbReference>
<dbReference type="GO" id="GO:0030430">
    <property type="term" value="C:host cell cytoplasm"/>
    <property type="evidence" value="ECO:0007669"/>
    <property type="project" value="UniProtKB-SubCell"/>
</dbReference>
<keyword evidence="8" id="KW-0694">RNA-binding</keyword>
<feature type="region of interest" description="Disordered" evidence="9">
    <location>
        <begin position="1"/>
        <end position="54"/>
    </location>
</feature>
<evidence type="ECO:0000256" key="5">
    <source>
        <dbReference type="ARBA" id="ARBA00022580"/>
    </source>
</evidence>
<dbReference type="EMBL" id="KF263690">
    <property type="protein sequence ID" value="AGW24807.1"/>
    <property type="molecule type" value="Genomic_DNA"/>
</dbReference>
<evidence type="ECO:0000256" key="3">
    <source>
        <dbReference type="ARBA" id="ARBA00005238"/>
    </source>
</evidence>
<evidence type="ECO:0000256" key="9">
    <source>
        <dbReference type="SAM" id="MobiDB-lite"/>
    </source>
</evidence>
<reference evidence="11 16" key="2">
    <citation type="journal article" date="2009" name="Virology">
        <title>Molecular characterization of the genome of duck enteritis virus.</title>
        <authorList>
            <person name="Li Y."/>
            <person name="Huang B."/>
            <person name="Ma X."/>
            <person name="Wu J."/>
            <person name="Li F."/>
            <person name="Ai W."/>
            <person name="Song M."/>
            <person name="Yang H."/>
        </authorList>
    </citation>
    <scope>NUCLEOTIDE SEQUENCE [LARGE SCALE GENOMIC DNA]</scope>
    <source>
        <strain evidence="11">VAC</strain>
    </source>
</reference>
<feature type="region of interest" description="Disordered" evidence="9">
    <location>
        <begin position="222"/>
        <end position="250"/>
    </location>
</feature>
<keyword evidence="6 8" id="KW-0946">Virion</keyword>
<evidence type="ECO:0000256" key="7">
    <source>
        <dbReference type="ARBA" id="ARBA00023200"/>
    </source>
</evidence>
<keyword evidence="8" id="KW-0426">Late protein</keyword>
<dbReference type="OrthoDB" id="14517at10239"/>
<organism evidence="10">
    <name type="scientific">anatid alphaherpesvirus 1</name>
    <dbReference type="NCBI Taxonomy" id="104388"/>
    <lineage>
        <taxon>Viruses</taxon>
        <taxon>Duplodnaviria</taxon>
        <taxon>Heunggongvirae</taxon>
        <taxon>Peploviricota</taxon>
        <taxon>Herviviricetes</taxon>
        <taxon>Herpesvirales</taxon>
        <taxon>Orthoherpesviridae</taxon>
        <taxon>Alphaherpesvirinae</taxon>
        <taxon>Mardivirus</taxon>
        <taxon>Mardivirus anatidalpha1</taxon>
    </lineage>
</organism>
<dbReference type="GO" id="GO:0042025">
    <property type="term" value="C:host cell nucleus"/>
    <property type="evidence" value="ECO:0007669"/>
    <property type="project" value="UniProtKB-SubCell"/>
</dbReference>
<evidence type="ECO:0000256" key="6">
    <source>
        <dbReference type="ARBA" id="ARBA00022844"/>
    </source>
</evidence>
<reference evidence="13 15" key="5">
    <citation type="submission" date="2013-06" db="EMBL/GenBank/DDBJ databases">
        <authorList>
            <person name="Zou Z."/>
            <person name="Hu Y."/>
        </authorList>
    </citation>
    <scope>NUCLEOTIDE SEQUENCE [LARGE SCALE GENOMIC DNA]</scope>
    <source>
        <strain evidence="13">C-KCE</strain>
    </source>
</reference>
<dbReference type="Proteomes" id="UP000164963">
    <property type="component" value="Genome"/>
</dbReference>
<evidence type="ECO:0000256" key="1">
    <source>
        <dbReference type="ARBA" id="ARBA00004147"/>
    </source>
</evidence>
<reference evidence="12 14" key="4">
    <citation type="journal article" date="2013" name="Genome Announc.">
        <title>Complete genome sequence of an attenuated duck enteritis virus obtained by in vitro serial passage.</title>
        <authorList>
            <person name="Yang C."/>
            <person name="Li J."/>
            <person name="Li Q."/>
            <person name="Li H."/>
            <person name="Xia Y."/>
            <person name="Guo X."/>
            <person name="Yu K."/>
            <person name="Yang H."/>
        </authorList>
    </citation>
    <scope>NUCLEOTIDE SEQUENCE [LARGE SCALE GENOMIC DNA]</scope>
    <source>
        <strain evidence="12">K</strain>
    </source>
</reference>
<dbReference type="RefSeq" id="YP_003084373.1">
    <property type="nucleotide sequence ID" value="NC_013036.1"/>
</dbReference>
<gene>
    <name evidence="10" type="primary">UL47</name>
    <name evidence="12" type="synonym">ORF12</name>
</gene>
<keyword evidence="4 8" id="KW-1048">Host nucleus</keyword>
<keyword evidence="7 8" id="KW-1035">Host cytoplasm</keyword>
<reference evidence="10" key="1">
    <citation type="journal article" date="2008" name="Intervirology">
        <title>Phylogeny of duck enteritis virus: evolutionary relationship in the family Herpesviridae.</title>
        <authorList>
            <person name="Liu S."/>
            <person name="Li H."/>
            <person name="Li Y."/>
            <person name="Han Z."/>
            <person name="Shao Y."/>
            <person name="An R."/>
            <person name="Kong X."/>
        </authorList>
    </citation>
    <scope>NUCLEOTIDE SEQUENCE</scope>
</reference>
<feature type="compositionally biased region" description="Basic residues" evidence="9">
    <location>
        <begin position="1"/>
        <end position="11"/>
    </location>
</feature>
<evidence type="ECO:0000256" key="4">
    <source>
        <dbReference type="ARBA" id="ARBA00022562"/>
    </source>
</evidence>
<sequence>MDKSRRQRRRSSTPNGPIRSARKSEDRRTSTDPYGVGTSRRSGKRRTLDRTELPNYFDENARHGFESDDDEIVTMELDSGSVEPRKLSKDAAGGLWQFISHAFGASSSGYEQRQGHTSSSDDEYIERRRRIRTCRDVPIENTHSEEEDDISDNISRSRRESSKRAPVLDKAPSVQTESRPAYRHRLRMGDRTDDTFLIGHSASCKCGCRDRDSCLLPNEQVSENDYNDEMDSVPMEDSSSSGTRSSRRFVKPRELALEETEGSLDMDMFNRYEAESSDSHTLSPKMLPSLDGRILLGDLLNRLPFTELISPVNPAIVLGEDRLFFMRNWQYGDVVGWINNKSDENLPGAMYFGRPTITGAMYERTLIQAYLLVHSLTDESLHYSVKASAITAPSAVFFLLDAAVLVAKNCHATIRSLDRGSSLLKQLPGHVSTLLHGGPVSPVNGPTAAIIRSSYGSALYWPDIRAAFEPVVRPICRYALVKMLDGDVFLFSVFNPLDKSASVNELRVASLCLTLGTMAAEAMVRLIYLGIGRALHRDGDDKVFQSITEIMETSLFPLGTELAAMIEEDALYDIDGVHIEDIPFATAALNTYIAVRSSTTELLGEHIEAYGSIESYDVPATAIHCILATTVVLQRYLGHLNFLLCFIAHHALNCGIGNITIRENTLSRYKWLMTVTSSLYRHVTMEEFLKDYEDAMRELSISPNSHTPSGRGEGTITILPHTPTLDLLRGHGNGRVRSRSHKYLGVSVPFEEAINEQRILVLGKSTSKALKRRLTGGRVPKSGRRELH</sequence>
<feature type="region of interest" description="Disordered" evidence="9">
    <location>
        <begin position="136"/>
        <end position="187"/>
    </location>
</feature>
<evidence type="ECO:0000313" key="16">
    <source>
        <dbReference type="Proteomes" id="UP000164963"/>
    </source>
</evidence>
<dbReference type="EMBL" id="EU082088">
    <property type="protein sequence ID" value="ABU49246.1"/>
    <property type="molecule type" value="Genomic_DNA"/>
</dbReference>
<dbReference type="EMBL" id="EF492886">
    <property type="protein sequence ID" value="ABP65273.1"/>
    <property type="molecule type" value="Genomic_DNA"/>
</dbReference>
<evidence type="ECO:0000313" key="13">
    <source>
        <dbReference type="EMBL" id="AGW24807.1"/>
    </source>
</evidence>
<dbReference type="Proteomes" id="UP000114267">
    <property type="component" value="Segment"/>
</dbReference>
<evidence type="ECO:0000313" key="12">
    <source>
        <dbReference type="EMBL" id="AGS78672.1"/>
    </source>
</evidence>
<protein>
    <recommendedName>
        <fullName evidence="8">Tegument protein UL47</fullName>
    </recommendedName>
</protein>
<dbReference type="GO" id="GO:0019033">
    <property type="term" value="C:viral tegument"/>
    <property type="evidence" value="ECO:0007669"/>
    <property type="project" value="UniProtKB-SubCell"/>
</dbReference>
<comment type="subunit">
    <text evidence="8">Interacts with US3 kinase. Interacts with UL31 and UL34; these interactions seem important for efficient virion nuclear egress. Interacts with UL41/VHS.</text>
</comment>
<reference evidence="11" key="3">
    <citation type="submission" date="2009-07" db="EMBL/GenBank/DDBJ databases">
        <authorList>
            <person name="Li Y.F."/>
            <person name="Huang B."/>
        </authorList>
    </citation>
    <scope>NUCLEOTIDE SEQUENCE</scope>
    <source>
        <strain evidence="11">VAC</strain>
    </source>
</reference>
<evidence type="ECO:0000313" key="11">
    <source>
        <dbReference type="EMBL" id="ABU49246.1"/>
    </source>
</evidence>
<proteinExistence type="inferred from homology"/>
<dbReference type="Proteomes" id="UP000112239">
    <property type="component" value="Segment"/>
</dbReference>
<dbReference type="GO" id="GO:0006355">
    <property type="term" value="P:regulation of DNA-templated transcription"/>
    <property type="evidence" value="ECO:0007669"/>
    <property type="project" value="UniProtKB-UniRule"/>
</dbReference>
<evidence type="ECO:0000313" key="10">
    <source>
        <dbReference type="EMBL" id="ABP65273.1"/>
    </source>
</evidence>
<name>A4ZX78_9ALPH</name>
<evidence type="ECO:0000313" key="15">
    <source>
        <dbReference type="Proteomes" id="UP000114267"/>
    </source>
</evidence>
<comment type="function">
    <text evidence="8">Tegument protein that can bind to various RNA transcripts. Plays a role in the attenuation of selective viral and cellular mRNA degradation by modulating the activity of host shutoff RNase UL41/VHS. Also plays a role in the primary envelopment of virions in the perinuclear space, probably by interacting with two nuclear egress proteins UL31 and UL34.</text>
</comment>
<evidence type="ECO:0000256" key="8">
    <source>
        <dbReference type="RuleBase" id="RU369113"/>
    </source>
</evidence>
<comment type="similarity">
    <text evidence="3 8">Belongs to the alphaherpesvirinae HHV-1 UL47 family.</text>
</comment>
<dbReference type="Pfam" id="PF03362">
    <property type="entry name" value="Herpes_UL47"/>
    <property type="match status" value="1"/>
</dbReference>
<accession>A4ZX78</accession>
<evidence type="ECO:0000313" key="14">
    <source>
        <dbReference type="Proteomes" id="UP000112239"/>
    </source>
</evidence>
<comment type="subcellular location">
    <subcellularLocation>
        <location evidence="2 8">Host cytoplasm</location>
    </subcellularLocation>
    <subcellularLocation>
        <location evidence="1 8">Host nucleus</location>
    </subcellularLocation>
    <subcellularLocation>
        <location evidence="8">Virion tegument</location>
    </subcellularLocation>
    <text evidence="8">Major tegument protein of the virion. Undergoes nucleocytoplasmic shuttling during infection. Localizes to the major sites of transcription in the infected cell nucleus.</text>
</comment>
<evidence type="ECO:0000256" key="2">
    <source>
        <dbReference type="ARBA" id="ARBA00004192"/>
    </source>
</evidence>
<keyword evidence="5 8" id="KW-0920">Virion tegument</keyword>
<feature type="compositionally biased region" description="Basic and acidic residues" evidence="9">
    <location>
        <begin position="155"/>
        <end position="167"/>
    </location>
</feature>
<keyword evidence="8" id="KW-0804">Transcription</keyword>
<comment type="domain">
    <text evidence="8">The nuclear export signal is CRM1-dependent.</text>
</comment>
<dbReference type="EMBL" id="KF487736">
    <property type="protein sequence ID" value="AGS78672.1"/>
    <property type="molecule type" value="Genomic_DNA"/>
</dbReference>
<dbReference type="KEGG" id="vg:8223338"/>
<dbReference type="GO" id="GO:0003723">
    <property type="term" value="F:RNA binding"/>
    <property type="evidence" value="ECO:0007669"/>
    <property type="project" value="UniProtKB-UniRule"/>
</dbReference>
<keyword evidence="8" id="KW-0805">Transcription regulation</keyword>
<dbReference type="GeneID" id="8223338"/>